<evidence type="ECO:0000313" key="1">
    <source>
        <dbReference type="EMBL" id="CAH6719371.1"/>
    </source>
</evidence>
<dbReference type="Proteomes" id="UP001152531">
    <property type="component" value="Unassembled WGS sequence"/>
</dbReference>
<dbReference type="EMBL" id="CALSDN010000002">
    <property type="protein sequence ID" value="CAH6719371.1"/>
    <property type="molecule type" value="Genomic_DNA"/>
</dbReference>
<gene>
    <name evidence="1" type="ORF">CLIB1444_02S07008</name>
</gene>
<evidence type="ECO:0000313" key="2">
    <source>
        <dbReference type="Proteomes" id="UP001152531"/>
    </source>
</evidence>
<protein>
    <submittedName>
        <fullName evidence="1">Peroxisomal membrane protein Lpx1p</fullName>
    </submittedName>
</protein>
<reference evidence="1" key="1">
    <citation type="submission" date="2022-06" db="EMBL/GenBank/DDBJ databases">
        <authorList>
            <person name="Legras J.-L."/>
            <person name="Devillers H."/>
            <person name="Grondin C."/>
        </authorList>
    </citation>
    <scope>NUCLEOTIDE SEQUENCE</scope>
    <source>
        <strain evidence="1">CLIB 1444</strain>
    </source>
</reference>
<comment type="caution">
    <text evidence="1">The sequence shown here is derived from an EMBL/GenBank/DDBJ whole genome shotgun (WGS) entry which is preliminary data.</text>
</comment>
<proteinExistence type="predicted"/>
<organism evidence="1 2">
    <name type="scientific">[Candida] jaroonii</name>
    <dbReference type="NCBI Taxonomy" id="467808"/>
    <lineage>
        <taxon>Eukaryota</taxon>
        <taxon>Fungi</taxon>
        <taxon>Dikarya</taxon>
        <taxon>Ascomycota</taxon>
        <taxon>Saccharomycotina</taxon>
        <taxon>Pichiomycetes</taxon>
        <taxon>Debaryomycetaceae</taxon>
        <taxon>Yamadazyma</taxon>
    </lineage>
</organism>
<accession>A0ACA9Y331</accession>
<keyword evidence="2" id="KW-1185">Reference proteome</keyword>
<sequence>MMFKVEKKTIDASFPRTPGSTIYIEDRLQLVYSKFNFDSKPENKIRINLIFSHGTGMNKDLWTYYVRRIFTNDSDYYIGSCIAFDCVSHGDSAVVNQGKLGWIYAAIDGGRDVIKILENEQKIGDFLNNETNRTILIGHSLGAQQSVFASYLNENLFDTIVLIDPIIYSDEQFQKRFTSNFFKLGNLVEDKFVSEKDATDFFIQRSFIRNFNREILQDIMKNEVYSNDKDKTFRCKSSKISQMAVYGYTRLTIKDTHALLPMLKNKVFYISGARSPYCTDKVNQFIRDNVKQLVGFTSIPNVGHLLNGEQPDKVLTILQELIREVGKNAIMNKNFYPNRSEPRSKILSTKLEIFNQGKTEQSNNFTKARL</sequence>
<name>A0ACA9Y331_9ASCO</name>